<dbReference type="Proteomes" id="UP000293562">
    <property type="component" value="Unassembled WGS sequence"/>
</dbReference>
<keyword evidence="1" id="KW-0812">Transmembrane</keyword>
<keyword evidence="1" id="KW-0472">Membrane</keyword>
<dbReference type="OrthoDB" id="9838693at2"/>
<dbReference type="Pfam" id="PF26566">
    <property type="entry name" value="PH_40"/>
    <property type="match status" value="1"/>
</dbReference>
<evidence type="ECO:0000256" key="1">
    <source>
        <dbReference type="SAM" id="Phobius"/>
    </source>
</evidence>
<name>A0A4Q7VJK0_9BACT</name>
<dbReference type="InterPro" id="IPR058916">
    <property type="entry name" value="PH_40"/>
</dbReference>
<organism evidence="3 4">
    <name type="scientific">Ancylomarina subtilis</name>
    <dbReference type="NCBI Taxonomy" id="1639035"/>
    <lineage>
        <taxon>Bacteria</taxon>
        <taxon>Pseudomonadati</taxon>
        <taxon>Bacteroidota</taxon>
        <taxon>Bacteroidia</taxon>
        <taxon>Marinilabiliales</taxon>
        <taxon>Marinifilaceae</taxon>
        <taxon>Ancylomarina</taxon>
    </lineage>
</organism>
<keyword evidence="1" id="KW-1133">Transmembrane helix</keyword>
<comment type="caution">
    <text evidence="3">The sequence shown here is derived from an EMBL/GenBank/DDBJ whole genome shotgun (WGS) entry which is preliminary data.</text>
</comment>
<protein>
    <recommendedName>
        <fullName evidence="2">PH domain-containing protein</fullName>
    </recommendedName>
</protein>
<feature type="transmembrane region" description="Helical" evidence="1">
    <location>
        <begin position="9"/>
        <end position="33"/>
    </location>
</feature>
<dbReference type="AlphaFoldDB" id="A0A4Q7VJK0"/>
<reference evidence="3 4" key="1">
    <citation type="submission" date="2019-02" db="EMBL/GenBank/DDBJ databases">
        <title>Genomic Encyclopedia of Type Strains, Phase IV (KMG-IV): sequencing the most valuable type-strain genomes for metagenomic binning, comparative biology and taxonomic classification.</title>
        <authorList>
            <person name="Goeker M."/>
        </authorList>
    </citation>
    <scope>NUCLEOTIDE SEQUENCE [LARGE SCALE GENOMIC DNA]</scope>
    <source>
        <strain evidence="3 4">DSM 28825</strain>
    </source>
</reference>
<feature type="domain" description="PH" evidence="2">
    <location>
        <begin position="9"/>
        <end position="147"/>
    </location>
</feature>
<sequence>MKTLKLKTYIVLIFITSIFVSGGLLGYGIYFAITRPEDMTDARYIFASIFVLFVLGPPIFMTITYYLEEFKKSVTLYENGNKIVIKNNNEEFIINRAEILDSYHVKVDEHNGLRYKFSEFEYILIVLKGGRRVFITNFLCKPDKILTFLRLKPNMIYTNVPFINRRLGEQYLTPKEFDKKVNEFSEIFRDKKEEDLIKICKQTNVYADYAIRAARQQLRERCGNTTANKS</sequence>
<feature type="transmembrane region" description="Helical" evidence="1">
    <location>
        <begin position="45"/>
        <end position="67"/>
    </location>
</feature>
<proteinExistence type="predicted"/>
<dbReference type="RefSeq" id="WP_130306256.1">
    <property type="nucleotide sequence ID" value="NZ_SHKN01000001.1"/>
</dbReference>
<keyword evidence="4" id="KW-1185">Reference proteome</keyword>
<dbReference type="EMBL" id="SHKN01000001">
    <property type="protein sequence ID" value="RZT96376.1"/>
    <property type="molecule type" value="Genomic_DNA"/>
</dbReference>
<accession>A0A4Q7VJK0</accession>
<evidence type="ECO:0000259" key="2">
    <source>
        <dbReference type="Pfam" id="PF26566"/>
    </source>
</evidence>
<gene>
    <name evidence="3" type="ORF">EV201_1014</name>
</gene>
<evidence type="ECO:0000313" key="3">
    <source>
        <dbReference type="EMBL" id="RZT96376.1"/>
    </source>
</evidence>
<evidence type="ECO:0000313" key="4">
    <source>
        <dbReference type="Proteomes" id="UP000293562"/>
    </source>
</evidence>